<protein>
    <submittedName>
        <fullName evidence="1">Uncharacterized protein (DUF885 family)</fullName>
    </submittedName>
</protein>
<dbReference type="PANTHER" id="PTHR33361">
    <property type="entry name" value="GLR0591 PROTEIN"/>
    <property type="match status" value="1"/>
</dbReference>
<evidence type="ECO:0000313" key="1">
    <source>
        <dbReference type="EMBL" id="PKW19185.1"/>
    </source>
</evidence>
<dbReference type="STRING" id="994479.GCA_000194155_01674"/>
<dbReference type="Pfam" id="PF05960">
    <property type="entry name" value="DUF885"/>
    <property type="match status" value="1"/>
</dbReference>
<gene>
    <name evidence="1" type="ORF">A8926_7345</name>
</gene>
<reference evidence="1" key="1">
    <citation type="submission" date="2017-12" db="EMBL/GenBank/DDBJ databases">
        <title>Sequencing the genomes of 1000 Actinobacteria strains.</title>
        <authorList>
            <person name="Klenk H.-P."/>
        </authorList>
    </citation>
    <scope>NUCLEOTIDE SEQUENCE [LARGE SCALE GENOMIC DNA]</scope>
    <source>
        <strain evidence="1">DSM 44228</strain>
    </source>
</reference>
<dbReference type="Proteomes" id="UP000233786">
    <property type="component" value="Unassembled WGS sequence"/>
</dbReference>
<dbReference type="AlphaFoldDB" id="A0A2N3Y8H5"/>
<accession>A0A2N3Y8H5</accession>
<dbReference type="RefSeq" id="WP_010693559.1">
    <property type="nucleotide sequence ID" value="NZ_CP061007.1"/>
</dbReference>
<dbReference type="EMBL" id="PJNB01000001">
    <property type="protein sequence ID" value="PKW19185.1"/>
    <property type="molecule type" value="Genomic_DNA"/>
</dbReference>
<proteinExistence type="predicted"/>
<dbReference type="InterPro" id="IPR010281">
    <property type="entry name" value="DUF885"/>
</dbReference>
<comment type="caution">
    <text evidence="1">The sequence shown here is derived from an EMBL/GenBank/DDBJ whole genome shotgun (WGS) entry which is preliminary data.</text>
</comment>
<name>A0A2N3Y8H5_SACSN</name>
<keyword evidence="2" id="KW-1185">Reference proteome</keyword>
<organism evidence="1 2">
    <name type="scientific">Saccharopolyspora spinosa</name>
    <dbReference type="NCBI Taxonomy" id="60894"/>
    <lineage>
        <taxon>Bacteria</taxon>
        <taxon>Bacillati</taxon>
        <taxon>Actinomycetota</taxon>
        <taxon>Actinomycetes</taxon>
        <taxon>Pseudonocardiales</taxon>
        <taxon>Pseudonocardiaceae</taxon>
        <taxon>Saccharopolyspora</taxon>
    </lineage>
</organism>
<evidence type="ECO:0000313" key="2">
    <source>
        <dbReference type="Proteomes" id="UP000233786"/>
    </source>
</evidence>
<dbReference type="PANTHER" id="PTHR33361:SF2">
    <property type="entry name" value="DUF885 DOMAIN-CONTAINING PROTEIN"/>
    <property type="match status" value="1"/>
</dbReference>
<sequence>MTGAATSALTRIADDAWAHVVGTEPQFALSIGQSVGQLPHGSLAEVQREAAVGRSIRDRLCEIDPSELTADDRNTFALLEHLGAEWSEAEESWWWRFPVAPYQSYSLALHGNQVLRAFSPAGSADVDRWLSWAADIAAWVRCAREKLAAQADRGWGVPKAALDGFAAAVRGHRASATDWLALDDIGKLGTADRGRLTDGAERILSGEILPAFDALLEYLTGSAWESATDQVGLSQYPGGEAAYRKLVESTATYAVSPEEVHELGLAQVELLDEQLARVRAEVGFDGGEREYQRLLEADSRFHATTPEAVETTYRRHIDVVAPVVGRWFRVTPQARYEVQRLAPALEAGMSYGYYEQPTARNPVGRYRYNGSGLDTRSQVNAAALILHELVPGHHFHLARQAEDTGLHPIRGRLAPMMLGAYTEGWGEYAASLGFEMGVYEDPWDRYGAYLHQRFVAQRLVVDTGLNLYGWSLEKAGKYMAAKTMESPAQVRTETLRYSTDLPGQALGYRLGWRKLWQLREQAESALGATFDIRDFHDLVLGAGALPFTAVEDNMNRWLNDR</sequence>
<dbReference type="OrthoDB" id="9760040at2"/>